<gene>
    <name evidence="9" type="ORF">K8V70_05815</name>
</gene>
<feature type="active site" description="Proton acceptor" evidence="7">
    <location>
        <position position="222"/>
    </location>
</feature>
<dbReference type="Gene3D" id="3.40.630.10">
    <property type="entry name" value="Zn peptidases"/>
    <property type="match status" value="1"/>
</dbReference>
<protein>
    <recommendedName>
        <fullName evidence="11">M20/M25/M40 family metallo-hydrolase</fullName>
    </recommendedName>
</protein>
<dbReference type="Gene3D" id="2.40.30.40">
    <property type="entry name" value="Peptidase M42, domain 2"/>
    <property type="match status" value="1"/>
</dbReference>
<dbReference type="Proteomes" id="UP000753256">
    <property type="component" value="Unassembled WGS sequence"/>
</dbReference>
<keyword evidence="3" id="KW-0645">Protease</keyword>
<dbReference type="InterPro" id="IPR023367">
    <property type="entry name" value="Peptidase_M42_dom2"/>
</dbReference>
<evidence type="ECO:0000256" key="7">
    <source>
        <dbReference type="PIRSR" id="PIRSR001123-1"/>
    </source>
</evidence>
<feature type="binding site" evidence="8">
    <location>
        <position position="189"/>
    </location>
    <ligand>
        <name>Zn(2+)</name>
        <dbReference type="ChEBI" id="CHEBI:29105"/>
        <label>2</label>
    </ligand>
</feature>
<keyword evidence="4 8" id="KW-0479">Metal-binding</keyword>
<evidence type="ECO:0000256" key="4">
    <source>
        <dbReference type="ARBA" id="ARBA00022723"/>
    </source>
</evidence>
<organism evidence="9 10">
    <name type="scientific">Enorma phocaeensis</name>
    <dbReference type="NCBI Taxonomy" id="1871019"/>
    <lineage>
        <taxon>Bacteria</taxon>
        <taxon>Bacillati</taxon>
        <taxon>Actinomycetota</taxon>
        <taxon>Coriobacteriia</taxon>
        <taxon>Coriobacteriales</taxon>
        <taxon>Coriobacteriaceae</taxon>
        <taxon>Enorma</taxon>
    </lineage>
</organism>
<evidence type="ECO:0000313" key="10">
    <source>
        <dbReference type="Proteomes" id="UP000753256"/>
    </source>
</evidence>
<dbReference type="SUPFAM" id="SSF53187">
    <property type="entry name" value="Zn-dependent exopeptidases"/>
    <property type="match status" value="1"/>
</dbReference>
<dbReference type="InterPro" id="IPR008007">
    <property type="entry name" value="Peptidase_M42"/>
</dbReference>
<evidence type="ECO:0000256" key="3">
    <source>
        <dbReference type="ARBA" id="ARBA00022670"/>
    </source>
</evidence>
<evidence type="ECO:0000256" key="8">
    <source>
        <dbReference type="PIRSR" id="PIRSR001123-2"/>
    </source>
</evidence>
<evidence type="ECO:0000256" key="1">
    <source>
        <dbReference type="ARBA" id="ARBA00006272"/>
    </source>
</evidence>
<dbReference type="EMBL" id="DYUZ01000023">
    <property type="protein sequence ID" value="HJG37362.1"/>
    <property type="molecule type" value="Genomic_DNA"/>
</dbReference>
<keyword evidence="5" id="KW-0378">Hydrolase</keyword>
<feature type="binding site" evidence="8">
    <location>
        <position position="245"/>
    </location>
    <ligand>
        <name>Zn(2+)</name>
        <dbReference type="ChEBI" id="CHEBI:29105"/>
        <label>1</label>
    </ligand>
</feature>
<keyword evidence="2" id="KW-0031">Aminopeptidase</keyword>
<dbReference type="InterPro" id="IPR051464">
    <property type="entry name" value="Peptidase_M42_aminopept"/>
</dbReference>
<reference evidence="9" key="1">
    <citation type="journal article" date="2021" name="PeerJ">
        <title>Extensive microbial diversity within the chicken gut microbiome revealed by metagenomics and culture.</title>
        <authorList>
            <person name="Gilroy R."/>
            <person name="Ravi A."/>
            <person name="Getino M."/>
            <person name="Pursley I."/>
            <person name="Horton D.L."/>
            <person name="Alikhan N.F."/>
            <person name="Baker D."/>
            <person name="Gharbi K."/>
            <person name="Hall N."/>
            <person name="Watson M."/>
            <person name="Adriaenssens E.M."/>
            <person name="Foster-Nyarko E."/>
            <person name="Jarju S."/>
            <person name="Secka A."/>
            <person name="Antonio M."/>
            <person name="Oren A."/>
            <person name="Chaudhuri R.R."/>
            <person name="La Ragione R."/>
            <person name="Hildebrand F."/>
            <person name="Pallen M.J."/>
        </authorList>
    </citation>
    <scope>NUCLEOTIDE SEQUENCE</scope>
    <source>
        <strain evidence="9">ChiHjej13B12-9602</strain>
    </source>
</reference>
<comment type="caution">
    <text evidence="9">The sequence shown here is derived from an EMBL/GenBank/DDBJ whole genome shotgun (WGS) entry which is preliminary data.</text>
</comment>
<comment type="cofactor">
    <cofactor evidence="8">
        <name>a divalent metal cation</name>
        <dbReference type="ChEBI" id="CHEBI:60240"/>
    </cofactor>
    <text evidence="8">Binds 2 divalent metal cations per subunit.</text>
</comment>
<feature type="binding site" evidence="8">
    <location>
        <position position="77"/>
    </location>
    <ligand>
        <name>Zn(2+)</name>
        <dbReference type="ChEBI" id="CHEBI:29105"/>
        <label>1</label>
    </ligand>
</feature>
<evidence type="ECO:0000256" key="6">
    <source>
        <dbReference type="PIRNR" id="PIRNR001123"/>
    </source>
</evidence>
<proteinExistence type="inferred from homology"/>
<evidence type="ECO:0008006" key="11">
    <source>
        <dbReference type="Google" id="ProtNLM"/>
    </source>
</evidence>
<accession>A0A921IT77</accession>
<sequence length="363" mass="38538">MIEVSNDAWAIDRSELSELLCRLSQAKAPSGFEDEVVEVVRDFCQGWATVDVDSLLNVTITPNTVTGEKPLLLLDAHGDEVGALVRAIKANGTMSFVELGRFTKGTMGGQDVYVRMADGEWVRGVMGVRPPHFSAANQGGESEVLLDIGAVSKSDALERFGAGIGEPVVPATHYSYDEGRDIAVGKAFDCRAGVCALLIALRRLSCLENLPVDVVGCVSAQEEVGERGIAEVVRRVKPDIAFAFEGCPADDTFVPADEVQTALGCGPMFRYFDVSMITNPRYQRFVLALAGREGIACQTSVRAGGSTNGGPLHTHGVPCVVAGVPCRYIHAGTALCALSDIESAARIAVATACALDEKLVRSF</sequence>
<dbReference type="RefSeq" id="WP_273190097.1">
    <property type="nucleotide sequence ID" value="NZ_DYUZ01000023.1"/>
</dbReference>
<evidence type="ECO:0000313" key="9">
    <source>
        <dbReference type="EMBL" id="HJG37362.1"/>
    </source>
</evidence>
<comment type="similarity">
    <text evidence="1 6">Belongs to the peptidase M42 family.</text>
</comment>
<dbReference type="PANTHER" id="PTHR32481:SF0">
    <property type="entry name" value="AMINOPEPTIDASE YPDE-RELATED"/>
    <property type="match status" value="1"/>
</dbReference>
<dbReference type="PANTHER" id="PTHR32481">
    <property type="entry name" value="AMINOPEPTIDASE"/>
    <property type="match status" value="1"/>
</dbReference>
<dbReference type="GO" id="GO:0046872">
    <property type="term" value="F:metal ion binding"/>
    <property type="evidence" value="ECO:0007669"/>
    <property type="project" value="UniProtKB-UniRule"/>
</dbReference>
<evidence type="ECO:0000256" key="2">
    <source>
        <dbReference type="ARBA" id="ARBA00022438"/>
    </source>
</evidence>
<feature type="binding site" evidence="8">
    <location>
        <position position="223"/>
    </location>
    <ligand>
        <name>Zn(2+)</name>
        <dbReference type="ChEBI" id="CHEBI:29105"/>
        <label>2</label>
    </ligand>
</feature>
<dbReference type="GO" id="GO:0006508">
    <property type="term" value="P:proteolysis"/>
    <property type="evidence" value="ECO:0007669"/>
    <property type="project" value="UniProtKB-KW"/>
</dbReference>
<name>A0A921IT77_9ACTN</name>
<feature type="binding site" evidence="8">
    <location>
        <position position="330"/>
    </location>
    <ligand>
        <name>Zn(2+)</name>
        <dbReference type="ChEBI" id="CHEBI:29105"/>
        <label>2</label>
    </ligand>
</feature>
<evidence type="ECO:0000256" key="5">
    <source>
        <dbReference type="ARBA" id="ARBA00022801"/>
    </source>
</evidence>
<feature type="binding site" evidence="8">
    <location>
        <position position="189"/>
    </location>
    <ligand>
        <name>Zn(2+)</name>
        <dbReference type="ChEBI" id="CHEBI:29105"/>
        <label>1</label>
    </ligand>
</feature>
<dbReference type="PIRSF" id="PIRSF001123">
    <property type="entry name" value="PepA_GA"/>
    <property type="match status" value="1"/>
</dbReference>
<dbReference type="SUPFAM" id="SSF101821">
    <property type="entry name" value="Aminopeptidase/glucanase lid domain"/>
    <property type="match status" value="1"/>
</dbReference>
<dbReference type="Pfam" id="PF05343">
    <property type="entry name" value="Peptidase_M42"/>
    <property type="match status" value="1"/>
</dbReference>
<reference evidence="9" key="2">
    <citation type="submission" date="2021-09" db="EMBL/GenBank/DDBJ databases">
        <authorList>
            <person name="Gilroy R."/>
        </authorList>
    </citation>
    <scope>NUCLEOTIDE SEQUENCE</scope>
    <source>
        <strain evidence="9">ChiHjej13B12-9602</strain>
    </source>
</reference>
<dbReference type="AlphaFoldDB" id="A0A921IT77"/>
<dbReference type="GO" id="GO:0004177">
    <property type="term" value="F:aminopeptidase activity"/>
    <property type="evidence" value="ECO:0007669"/>
    <property type="project" value="UniProtKB-UniRule"/>
</dbReference>